<evidence type="ECO:0000256" key="5">
    <source>
        <dbReference type="SAM" id="MobiDB-lite"/>
    </source>
</evidence>
<dbReference type="PANTHER" id="PTHR38894">
    <property type="entry name" value="TRANSMEMBRANE PROTEIN"/>
    <property type="match status" value="1"/>
</dbReference>
<reference evidence="7" key="3">
    <citation type="submission" date="2015-02" db="UniProtKB">
        <authorList>
            <consortium name="EnsemblProtists"/>
        </authorList>
    </citation>
    <scope>IDENTIFICATION</scope>
    <source>
        <strain evidence="7">DAOM BR144</strain>
    </source>
</reference>
<keyword evidence="3 6" id="KW-1133">Transmembrane helix</keyword>
<evidence type="ECO:0000256" key="1">
    <source>
        <dbReference type="ARBA" id="ARBA00004141"/>
    </source>
</evidence>
<evidence type="ECO:0000313" key="8">
    <source>
        <dbReference type="Proteomes" id="UP000019132"/>
    </source>
</evidence>
<reference evidence="8" key="2">
    <citation type="submission" date="2010-04" db="EMBL/GenBank/DDBJ databases">
        <authorList>
            <person name="Buell R."/>
            <person name="Hamilton J."/>
            <person name="Hostetler J."/>
        </authorList>
    </citation>
    <scope>NUCLEOTIDE SEQUENCE [LARGE SCALE GENOMIC DNA]</scope>
    <source>
        <strain evidence="8">DAOM:BR144</strain>
    </source>
</reference>
<name>K3W9W0_GLOUD</name>
<evidence type="ECO:0000256" key="2">
    <source>
        <dbReference type="ARBA" id="ARBA00022692"/>
    </source>
</evidence>
<accession>K3W9W0</accession>
<dbReference type="Proteomes" id="UP000019132">
    <property type="component" value="Unassembled WGS sequence"/>
</dbReference>
<feature type="transmembrane region" description="Helical" evidence="6">
    <location>
        <begin position="80"/>
        <end position="100"/>
    </location>
</feature>
<dbReference type="eggNOG" id="ENOG502SRC2">
    <property type="taxonomic scope" value="Eukaryota"/>
</dbReference>
<feature type="transmembrane region" description="Helical" evidence="6">
    <location>
        <begin position="112"/>
        <end position="131"/>
    </location>
</feature>
<evidence type="ECO:0000256" key="3">
    <source>
        <dbReference type="ARBA" id="ARBA00022989"/>
    </source>
</evidence>
<evidence type="ECO:0000256" key="4">
    <source>
        <dbReference type="ARBA" id="ARBA00023136"/>
    </source>
</evidence>
<dbReference type="GO" id="GO:0016020">
    <property type="term" value="C:membrane"/>
    <property type="evidence" value="ECO:0007669"/>
    <property type="project" value="UniProtKB-SubCell"/>
</dbReference>
<feature type="region of interest" description="Disordered" evidence="5">
    <location>
        <begin position="171"/>
        <end position="193"/>
    </location>
</feature>
<dbReference type="InParanoid" id="K3W9W0"/>
<evidence type="ECO:0008006" key="9">
    <source>
        <dbReference type="Google" id="ProtNLM"/>
    </source>
</evidence>
<comment type="subcellular location">
    <subcellularLocation>
        <location evidence="1">Membrane</location>
        <topology evidence="1">Multi-pass membrane protein</topology>
    </subcellularLocation>
</comment>
<dbReference type="AlphaFoldDB" id="K3W9W0"/>
<feature type="transmembrane region" description="Helical" evidence="6">
    <location>
        <begin position="51"/>
        <end position="68"/>
    </location>
</feature>
<organism evidence="7 8">
    <name type="scientific">Globisporangium ultimum (strain ATCC 200006 / CBS 805.95 / DAOM BR144)</name>
    <name type="common">Pythium ultimum</name>
    <dbReference type="NCBI Taxonomy" id="431595"/>
    <lineage>
        <taxon>Eukaryota</taxon>
        <taxon>Sar</taxon>
        <taxon>Stramenopiles</taxon>
        <taxon>Oomycota</taxon>
        <taxon>Peronosporomycetes</taxon>
        <taxon>Pythiales</taxon>
        <taxon>Pythiaceae</taxon>
        <taxon>Globisporangium</taxon>
    </lineage>
</organism>
<keyword evidence="2 6" id="KW-0812">Transmembrane</keyword>
<sequence length="193" mass="20481">MVSSAFRVKKDRVSVLVNGVRALNVLTAVVQLLSGVGSLMSFLYLDIASSLVAVYVILFALLLLLFECRFRMTDAFLREYFGFLYTYKGLGGFLLIVGILDLGMAGGAFGPIAGAAACVNAMIVFVVGCCAPRYNSSAETITTANVPMKSYGSATAKSAAAHMAIPIAPPYETKSKKNSKNNRKGSALLNTTL</sequence>
<dbReference type="EMBL" id="GL376634">
    <property type="status" value="NOT_ANNOTATED_CDS"/>
    <property type="molecule type" value="Genomic_DNA"/>
</dbReference>
<dbReference type="VEuPathDB" id="FungiDB:PYU1_G001750"/>
<dbReference type="OMA" id="MIGHVFG"/>
<dbReference type="InterPro" id="IPR013714">
    <property type="entry name" value="Golgi_TVP15"/>
</dbReference>
<keyword evidence="8" id="KW-1185">Reference proteome</keyword>
<dbReference type="HOGENOM" id="CLU_121691_0_0_1"/>
<protein>
    <recommendedName>
        <fullName evidence="9">Golgi apparatus membrane protein TVP15</fullName>
    </recommendedName>
</protein>
<dbReference type="PANTHER" id="PTHR38894:SF1">
    <property type="entry name" value="TRANSMEMBRANE PROTEIN"/>
    <property type="match status" value="1"/>
</dbReference>
<keyword evidence="4 6" id="KW-0472">Membrane</keyword>
<dbReference type="EnsemblProtists" id="PYU1_T001751">
    <property type="protein sequence ID" value="PYU1_T001751"/>
    <property type="gene ID" value="PYU1_G001750"/>
</dbReference>
<reference evidence="8" key="1">
    <citation type="journal article" date="2010" name="Genome Biol.">
        <title>Genome sequence of the necrotrophic plant pathogen Pythium ultimum reveals original pathogenicity mechanisms and effector repertoire.</title>
        <authorList>
            <person name="Levesque C.A."/>
            <person name="Brouwer H."/>
            <person name="Cano L."/>
            <person name="Hamilton J.P."/>
            <person name="Holt C."/>
            <person name="Huitema E."/>
            <person name="Raffaele S."/>
            <person name="Robideau G.P."/>
            <person name="Thines M."/>
            <person name="Win J."/>
            <person name="Zerillo M.M."/>
            <person name="Beakes G.W."/>
            <person name="Boore J.L."/>
            <person name="Busam D."/>
            <person name="Dumas B."/>
            <person name="Ferriera S."/>
            <person name="Fuerstenberg S.I."/>
            <person name="Gachon C.M."/>
            <person name="Gaulin E."/>
            <person name="Govers F."/>
            <person name="Grenville-Briggs L."/>
            <person name="Horner N."/>
            <person name="Hostetler J."/>
            <person name="Jiang R.H."/>
            <person name="Johnson J."/>
            <person name="Krajaejun T."/>
            <person name="Lin H."/>
            <person name="Meijer H.J."/>
            <person name="Moore B."/>
            <person name="Morris P."/>
            <person name="Phuntmart V."/>
            <person name="Puiu D."/>
            <person name="Shetty J."/>
            <person name="Stajich J.E."/>
            <person name="Tripathy S."/>
            <person name="Wawra S."/>
            <person name="van West P."/>
            <person name="Whitty B.R."/>
            <person name="Coutinho P.M."/>
            <person name="Henrissat B."/>
            <person name="Martin F."/>
            <person name="Thomas P.D."/>
            <person name="Tyler B.M."/>
            <person name="De Vries R.P."/>
            <person name="Kamoun S."/>
            <person name="Yandell M."/>
            <person name="Tisserat N."/>
            <person name="Buell C.R."/>
        </authorList>
    </citation>
    <scope>NUCLEOTIDE SEQUENCE</scope>
    <source>
        <strain evidence="8">DAOM:BR144</strain>
    </source>
</reference>
<dbReference type="Pfam" id="PF08507">
    <property type="entry name" value="COPI_assoc"/>
    <property type="match status" value="1"/>
</dbReference>
<proteinExistence type="predicted"/>
<evidence type="ECO:0000313" key="7">
    <source>
        <dbReference type="EnsemblProtists" id="PYU1_T001751"/>
    </source>
</evidence>
<evidence type="ECO:0000256" key="6">
    <source>
        <dbReference type="SAM" id="Phobius"/>
    </source>
</evidence>
<feature type="transmembrane region" description="Helical" evidence="6">
    <location>
        <begin position="21"/>
        <end position="45"/>
    </location>
</feature>